<dbReference type="GeneID" id="83545396"/>
<evidence type="ECO:0000256" key="1">
    <source>
        <dbReference type="SAM" id="Phobius"/>
    </source>
</evidence>
<evidence type="ECO:0000313" key="6">
    <source>
        <dbReference type="Proteomes" id="UP001224812"/>
    </source>
</evidence>
<dbReference type="AlphaFoldDB" id="A0A1H7VDM6"/>
<reference evidence="3" key="4">
    <citation type="journal article" date="2023" name="Front. Microbiol.">
        <title>Phylogeography and host specificity of Pasteurellaceae pathogenic to sea-farmed fish in the north-east Atlantic.</title>
        <authorList>
            <person name="Gulla S."/>
            <person name="Colquhoun D.J."/>
            <person name="Olsen A.B."/>
            <person name="Spilsberg B."/>
            <person name="Lagesen K."/>
            <person name="Aakesson C.P."/>
            <person name="Strom S."/>
            <person name="Manji F."/>
            <person name="Birkbeck T.H."/>
            <person name="Nilsen H.K."/>
        </authorList>
    </citation>
    <scope>NUCLEOTIDE SEQUENCE</scope>
    <source>
        <strain evidence="3">98B1</strain>
    </source>
</reference>
<dbReference type="InterPro" id="IPR019690">
    <property type="entry name" value="DUF2569"/>
</dbReference>
<evidence type="ECO:0000313" key="2">
    <source>
        <dbReference type="EMBL" id="MDP8085245.1"/>
    </source>
</evidence>
<keyword evidence="1" id="KW-0812">Transmembrane</keyword>
<dbReference type="Proteomes" id="UP000198883">
    <property type="component" value="Unassembled WGS sequence"/>
</dbReference>
<reference evidence="4" key="2">
    <citation type="submission" date="2016-10" db="EMBL/GenBank/DDBJ databases">
        <authorList>
            <person name="de Groot N.N."/>
        </authorList>
    </citation>
    <scope>NUCLEOTIDE SEQUENCE [LARGE SCALE GENOMIC DNA]</scope>
    <source>
        <strain evidence="4">DSM 24204</strain>
    </source>
</reference>
<dbReference type="RefSeq" id="WP_090920764.1">
    <property type="nucleotide sequence ID" value="NZ_CP016180.1"/>
</dbReference>
<dbReference type="Pfam" id="PF10754">
    <property type="entry name" value="DUF2569"/>
    <property type="match status" value="1"/>
</dbReference>
<dbReference type="OrthoDB" id="9155572at2"/>
<evidence type="ECO:0000313" key="4">
    <source>
        <dbReference type="EMBL" id="SEM07381.1"/>
    </source>
</evidence>
<keyword evidence="1" id="KW-0472">Membrane</keyword>
<evidence type="ECO:0000313" key="3">
    <source>
        <dbReference type="EMBL" id="MDP8175818.1"/>
    </source>
</evidence>
<protein>
    <submittedName>
        <fullName evidence="2">DUF2569 domain-containing protein</fullName>
    </submittedName>
</protein>
<evidence type="ECO:0000313" key="5">
    <source>
        <dbReference type="Proteomes" id="UP000198883"/>
    </source>
</evidence>
<accession>A0A1H7VDM6</accession>
<feature type="transmembrane region" description="Helical" evidence="1">
    <location>
        <begin position="95"/>
        <end position="118"/>
    </location>
</feature>
<dbReference type="EMBL" id="JASAYT010000043">
    <property type="protein sequence ID" value="MDP8175818.1"/>
    <property type="molecule type" value="Genomic_DNA"/>
</dbReference>
<feature type="transmembrane region" description="Helical" evidence="1">
    <location>
        <begin position="62"/>
        <end position="83"/>
    </location>
</feature>
<keyword evidence="6" id="KW-1185">Reference proteome</keyword>
<dbReference type="STRING" id="97481.SAMN05444853_10488"/>
<reference evidence="5" key="1">
    <citation type="submission" date="2016-10" db="EMBL/GenBank/DDBJ databases">
        <authorList>
            <person name="Varghese N."/>
            <person name="Submissions S."/>
        </authorList>
    </citation>
    <scope>NUCLEOTIDE SEQUENCE [LARGE SCALE GENOMIC DNA]</scope>
    <source>
        <strain evidence="5">DSM 24204</strain>
    </source>
</reference>
<sequence>MLVDIPEKEHKGWFILLGTSILFAPFQILAELFPIYELIFENEFWEELITVNSPYYVPHLKYFVICELVCNILILLAWIYLAYLFFTKHYKFPKLFVIISLASLLFIIVDTSVEYLVFKDVLISVVRGDIAIRIMTIYCLIWITYVRKSVRVKNTFVKKKGSTKKECG</sequence>
<dbReference type="EMBL" id="FOBN01000004">
    <property type="protein sequence ID" value="SEM07381.1"/>
    <property type="molecule type" value="Genomic_DNA"/>
</dbReference>
<feature type="transmembrane region" description="Helical" evidence="1">
    <location>
        <begin position="12"/>
        <end position="36"/>
    </location>
</feature>
<organism evidence="4 5">
    <name type="scientific">Phocoenobacter skyensis</name>
    <dbReference type="NCBI Taxonomy" id="97481"/>
    <lineage>
        <taxon>Bacteria</taxon>
        <taxon>Pseudomonadati</taxon>
        <taxon>Pseudomonadota</taxon>
        <taxon>Gammaproteobacteria</taxon>
        <taxon>Pasteurellales</taxon>
        <taxon>Pasteurellaceae</taxon>
        <taxon>Phocoenobacter</taxon>
    </lineage>
</organism>
<feature type="transmembrane region" description="Helical" evidence="1">
    <location>
        <begin position="130"/>
        <end position="146"/>
    </location>
</feature>
<name>A0A1H7VDM6_9PAST</name>
<reference evidence="2 6" key="3">
    <citation type="journal article" date="2023" name="Front. Microbiol.">
        <title>Phylogeography and host specificity of Pasteurellaceae pathogenic to sea-farmed fish in the north-east Atlantic.</title>
        <authorList>
            <person name="Gulla S."/>
            <person name="Colquhoun D.J."/>
            <person name="Olsen A.B."/>
            <person name="Spilsberg B."/>
            <person name="Lagesen K."/>
            <person name="Aakesson C.P."/>
            <person name="Strom S."/>
            <person name="Manji F."/>
            <person name="Birkbeck T.H."/>
            <person name="Nilsen H.K."/>
        </authorList>
    </citation>
    <scope>NUCLEOTIDE SEQUENCE [LARGE SCALE GENOMIC DNA]</scope>
    <source>
        <strain evidence="2 6">VIO11850</strain>
    </source>
</reference>
<dbReference type="Proteomes" id="UP001224812">
    <property type="component" value="Unassembled WGS sequence"/>
</dbReference>
<dbReference type="Proteomes" id="UP001231736">
    <property type="component" value="Unassembled WGS sequence"/>
</dbReference>
<dbReference type="EMBL" id="JASAVS010000008">
    <property type="protein sequence ID" value="MDP8085245.1"/>
    <property type="molecule type" value="Genomic_DNA"/>
</dbReference>
<gene>
    <name evidence="2" type="ORF">QJT92_04795</name>
    <name evidence="3" type="ORF">QJU97_10175</name>
    <name evidence="4" type="ORF">SAMN05444853_10488</name>
</gene>
<keyword evidence="1" id="KW-1133">Transmembrane helix</keyword>
<proteinExistence type="predicted"/>